<organism evidence="4 5">
    <name type="scientific">Candidatus Limivivens intestinipullorum</name>
    <dbReference type="NCBI Taxonomy" id="2840858"/>
    <lineage>
        <taxon>Bacteria</taxon>
        <taxon>Bacillati</taxon>
        <taxon>Bacillota</taxon>
        <taxon>Clostridia</taxon>
        <taxon>Lachnospirales</taxon>
        <taxon>Lachnospiraceae</taxon>
        <taxon>Lachnospiraceae incertae sedis</taxon>
        <taxon>Candidatus Limivivens</taxon>
    </lineage>
</organism>
<name>A0A9D1JJT5_9FIRM</name>
<dbReference type="NCBIfam" id="NF007853">
    <property type="entry name" value="PRK10562.1"/>
    <property type="match status" value="1"/>
</dbReference>
<protein>
    <submittedName>
        <fullName evidence="4">N-acetyltransferase</fullName>
        <ecNumber evidence="4">2.3.1.-</ecNumber>
    </submittedName>
</protein>
<keyword evidence="2 4" id="KW-0012">Acyltransferase</keyword>
<dbReference type="Gene3D" id="3.40.630.30">
    <property type="match status" value="1"/>
</dbReference>
<reference evidence="4" key="1">
    <citation type="submission" date="2020-10" db="EMBL/GenBank/DDBJ databases">
        <authorList>
            <person name="Gilroy R."/>
        </authorList>
    </citation>
    <scope>NUCLEOTIDE SEQUENCE</scope>
    <source>
        <strain evidence="4">CHK190-19873</strain>
    </source>
</reference>
<dbReference type="CDD" id="cd04301">
    <property type="entry name" value="NAT_SF"/>
    <property type="match status" value="1"/>
</dbReference>
<feature type="domain" description="N-acetyltransferase" evidence="3">
    <location>
        <begin position="1"/>
        <end position="141"/>
    </location>
</feature>
<evidence type="ECO:0000313" key="4">
    <source>
        <dbReference type="EMBL" id="HIS31322.1"/>
    </source>
</evidence>
<sequence length="145" mass="16438">MIRKSEIRDIDALMAVWLSANLDAHAFVPETYWKQHIPEVREQLLQAEIWVYETDGILQGFAGLQGDYLAGIFVKKEARSAGIGHQLLEHIKARYPGLSLHVYQKNSRAVKFYKREGFSVLTEGTDADTGEKDYTMGWNHSLAGL</sequence>
<dbReference type="InterPro" id="IPR016181">
    <property type="entry name" value="Acyl_CoA_acyltransferase"/>
</dbReference>
<comment type="caution">
    <text evidence="4">The sequence shown here is derived from an EMBL/GenBank/DDBJ whole genome shotgun (WGS) entry which is preliminary data.</text>
</comment>
<evidence type="ECO:0000313" key="5">
    <source>
        <dbReference type="Proteomes" id="UP000823935"/>
    </source>
</evidence>
<evidence type="ECO:0000256" key="2">
    <source>
        <dbReference type="ARBA" id="ARBA00023315"/>
    </source>
</evidence>
<dbReference type="PANTHER" id="PTHR43800:SF1">
    <property type="entry name" value="PEPTIDYL-LYSINE N-ACETYLTRANSFERASE YJAB"/>
    <property type="match status" value="1"/>
</dbReference>
<dbReference type="Pfam" id="PF13508">
    <property type="entry name" value="Acetyltransf_7"/>
    <property type="match status" value="1"/>
</dbReference>
<gene>
    <name evidence="4" type="ORF">IAB44_07215</name>
</gene>
<dbReference type="PROSITE" id="PS51186">
    <property type="entry name" value="GNAT"/>
    <property type="match status" value="1"/>
</dbReference>
<dbReference type="InterPro" id="IPR000182">
    <property type="entry name" value="GNAT_dom"/>
</dbReference>
<dbReference type="Proteomes" id="UP000823935">
    <property type="component" value="Unassembled WGS sequence"/>
</dbReference>
<proteinExistence type="predicted"/>
<accession>A0A9D1JJT5</accession>
<evidence type="ECO:0000259" key="3">
    <source>
        <dbReference type="PROSITE" id="PS51186"/>
    </source>
</evidence>
<dbReference type="EC" id="2.3.1.-" evidence="4"/>
<dbReference type="GO" id="GO:0016747">
    <property type="term" value="F:acyltransferase activity, transferring groups other than amino-acyl groups"/>
    <property type="evidence" value="ECO:0007669"/>
    <property type="project" value="InterPro"/>
</dbReference>
<reference evidence="4" key="2">
    <citation type="journal article" date="2021" name="PeerJ">
        <title>Extensive microbial diversity within the chicken gut microbiome revealed by metagenomics and culture.</title>
        <authorList>
            <person name="Gilroy R."/>
            <person name="Ravi A."/>
            <person name="Getino M."/>
            <person name="Pursley I."/>
            <person name="Horton D.L."/>
            <person name="Alikhan N.F."/>
            <person name="Baker D."/>
            <person name="Gharbi K."/>
            <person name="Hall N."/>
            <person name="Watson M."/>
            <person name="Adriaenssens E.M."/>
            <person name="Foster-Nyarko E."/>
            <person name="Jarju S."/>
            <person name="Secka A."/>
            <person name="Antonio M."/>
            <person name="Oren A."/>
            <person name="Chaudhuri R.R."/>
            <person name="La Ragione R."/>
            <person name="Hildebrand F."/>
            <person name="Pallen M.J."/>
        </authorList>
    </citation>
    <scope>NUCLEOTIDE SEQUENCE</scope>
    <source>
        <strain evidence="4">CHK190-19873</strain>
    </source>
</reference>
<dbReference type="AlphaFoldDB" id="A0A9D1JJT5"/>
<dbReference type="PANTHER" id="PTHR43800">
    <property type="entry name" value="PEPTIDYL-LYSINE N-ACETYLTRANSFERASE YJAB"/>
    <property type="match status" value="1"/>
</dbReference>
<dbReference type="SUPFAM" id="SSF55729">
    <property type="entry name" value="Acyl-CoA N-acyltransferases (Nat)"/>
    <property type="match status" value="1"/>
</dbReference>
<keyword evidence="1 4" id="KW-0808">Transferase</keyword>
<evidence type="ECO:0000256" key="1">
    <source>
        <dbReference type="ARBA" id="ARBA00022679"/>
    </source>
</evidence>
<dbReference type="EMBL" id="DVIQ01000035">
    <property type="protein sequence ID" value="HIS31322.1"/>
    <property type="molecule type" value="Genomic_DNA"/>
</dbReference>